<dbReference type="SUPFAM" id="SSF49764">
    <property type="entry name" value="HSP20-like chaperones"/>
    <property type="match status" value="1"/>
</dbReference>
<organism evidence="4 6">
    <name type="scientific">Alkalihalobacillus alcalophilus ATCC 27647 = CGMCC 1.3604</name>
    <dbReference type="NCBI Taxonomy" id="1218173"/>
    <lineage>
        <taxon>Bacteria</taxon>
        <taxon>Bacillati</taxon>
        <taxon>Bacillota</taxon>
        <taxon>Bacilli</taxon>
        <taxon>Bacillales</taxon>
        <taxon>Bacillaceae</taxon>
        <taxon>Alkalihalobacillus</taxon>
    </lineage>
</organism>
<evidence type="ECO:0000256" key="2">
    <source>
        <dbReference type="RuleBase" id="RU003616"/>
    </source>
</evidence>
<dbReference type="EMBL" id="ALPT02000033">
    <property type="protein sequence ID" value="KGA97255.1"/>
    <property type="molecule type" value="Genomic_DNA"/>
</dbReference>
<dbReference type="Proteomes" id="UP000002754">
    <property type="component" value="Unassembled WGS sequence"/>
</dbReference>
<dbReference type="CDD" id="cd06464">
    <property type="entry name" value="ACD_sHsps-like"/>
    <property type="match status" value="1"/>
</dbReference>
<keyword evidence="6" id="KW-1185">Reference proteome</keyword>
<evidence type="ECO:0000313" key="6">
    <source>
        <dbReference type="Proteomes" id="UP000002754"/>
    </source>
</evidence>
<evidence type="ECO:0000313" key="5">
    <source>
        <dbReference type="EMBL" id="THG90466.1"/>
    </source>
</evidence>
<accession>A0A094XET2</accession>
<dbReference type="Gene3D" id="2.60.40.790">
    <property type="match status" value="1"/>
</dbReference>
<evidence type="ECO:0000313" key="4">
    <source>
        <dbReference type="EMBL" id="KGA97255.1"/>
    </source>
</evidence>
<dbReference type="RefSeq" id="WP_003324404.1">
    <property type="nucleotide sequence ID" value="NZ_ALPT02000033.1"/>
</dbReference>
<feature type="domain" description="SHSP" evidence="3">
    <location>
        <begin position="33"/>
        <end position="143"/>
    </location>
</feature>
<name>A0A094XET2_ALKAL</name>
<dbReference type="Proteomes" id="UP000297014">
    <property type="component" value="Unassembled WGS sequence"/>
</dbReference>
<dbReference type="AlphaFoldDB" id="A0A094XET2"/>
<reference evidence="4 6" key="1">
    <citation type="journal article" date="2014" name="Genome Announc.">
        <title>Draft Genome Sequence of Bacillus alcalophilus AV1934, a Classic Alkaliphile Isolated from Human Feces in 1934.</title>
        <authorList>
            <person name="Attie O."/>
            <person name="Jayaprakash A."/>
            <person name="Shah H."/>
            <person name="Paulsen I.T."/>
            <person name="Morino M."/>
            <person name="Takahashi Y."/>
            <person name="Narumi I."/>
            <person name="Sachidanandam R."/>
            <person name="Satoh K."/>
            <person name="Ito M."/>
            <person name="Krulwich T.A."/>
        </authorList>
    </citation>
    <scope>NUCLEOTIDE SEQUENCE [LARGE SCALE GENOMIC DNA]</scope>
    <source>
        <strain evidence="4 6">AV1934</strain>
    </source>
</reference>
<dbReference type="Pfam" id="PF00011">
    <property type="entry name" value="HSP20"/>
    <property type="match status" value="1"/>
</dbReference>
<sequence>MTDQKQPKKARHGFQHMMQSIDEFFSRSLDSFPNQPLFVSPIPIRVAELTDGFYITAQLAGVSKKQIELNVYHQAVQIIIHDNEETEIIDKTNKEQLIRSKHERLERTIRVPFLIDYNKVEASFHNGLLEVKLQEKQKTINLE</sequence>
<dbReference type="InterPro" id="IPR008978">
    <property type="entry name" value="HSP20-like_chaperone"/>
</dbReference>
<reference evidence="5 7" key="2">
    <citation type="submission" date="2014-01" db="EMBL/GenBank/DDBJ databases">
        <title>Draft genome sequencing of Bacillus alcalophilus CGMCC 1.3604.</title>
        <authorList>
            <person name="Yang J."/>
            <person name="Diao L."/>
            <person name="Yang S."/>
        </authorList>
    </citation>
    <scope>NUCLEOTIDE SEQUENCE [LARGE SCALE GENOMIC DNA]</scope>
    <source>
        <strain evidence="5 7">CGMCC 1.3604</strain>
    </source>
</reference>
<evidence type="ECO:0000259" key="3">
    <source>
        <dbReference type="PROSITE" id="PS01031"/>
    </source>
</evidence>
<evidence type="ECO:0000313" key="7">
    <source>
        <dbReference type="Proteomes" id="UP000297014"/>
    </source>
</evidence>
<dbReference type="eggNOG" id="COG0071">
    <property type="taxonomic scope" value="Bacteria"/>
</dbReference>
<dbReference type="PROSITE" id="PS01031">
    <property type="entry name" value="SHSP"/>
    <property type="match status" value="1"/>
</dbReference>
<dbReference type="InterPro" id="IPR002068">
    <property type="entry name" value="A-crystallin/Hsp20_dom"/>
</dbReference>
<dbReference type="EMBL" id="JALP01000151">
    <property type="protein sequence ID" value="THG90466.1"/>
    <property type="molecule type" value="Genomic_DNA"/>
</dbReference>
<proteinExistence type="inferred from homology"/>
<comment type="similarity">
    <text evidence="1 2">Belongs to the small heat shock protein (HSP20) family.</text>
</comment>
<gene>
    <name evidence="5" type="ORF">AJ85_10670</name>
    <name evidence="4" type="ORF">BALCAV_0211150</name>
</gene>
<comment type="caution">
    <text evidence="4">The sequence shown here is derived from an EMBL/GenBank/DDBJ whole genome shotgun (WGS) entry which is preliminary data.</text>
</comment>
<dbReference type="STRING" id="1218173.BALCAV_0211150"/>
<evidence type="ECO:0000256" key="1">
    <source>
        <dbReference type="PROSITE-ProRule" id="PRU00285"/>
    </source>
</evidence>
<protein>
    <recommendedName>
        <fullName evidence="3">SHSP domain-containing protein</fullName>
    </recommendedName>
</protein>